<proteinExistence type="inferred from homology"/>
<reference evidence="4 5" key="1">
    <citation type="submission" date="2017-05" db="EMBL/GenBank/DDBJ databases">
        <authorList>
            <person name="Varghese N."/>
            <person name="Submissions S."/>
        </authorList>
    </citation>
    <scope>NUCLEOTIDE SEQUENCE [LARGE SCALE GENOMIC DNA]</scope>
    <source>
        <strain evidence="4 5">DSM 29506</strain>
    </source>
</reference>
<dbReference type="Proteomes" id="UP000316030">
    <property type="component" value="Unassembled WGS sequence"/>
</dbReference>
<dbReference type="Pfam" id="PF05163">
    <property type="entry name" value="DinB"/>
    <property type="match status" value="1"/>
</dbReference>
<dbReference type="GO" id="GO:0046872">
    <property type="term" value="F:metal ion binding"/>
    <property type="evidence" value="ECO:0007669"/>
    <property type="project" value="UniProtKB-KW"/>
</dbReference>
<evidence type="ECO:0000313" key="5">
    <source>
        <dbReference type="Proteomes" id="UP000316030"/>
    </source>
</evidence>
<evidence type="ECO:0000256" key="1">
    <source>
        <dbReference type="ARBA" id="ARBA00008635"/>
    </source>
</evidence>
<comment type="similarity">
    <text evidence="1">Belongs to the DinB family.</text>
</comment>
<dbReference type="OrthoDB" id="9807509at2"/>
<dbReference type="PANTHER" id="PTHR37302">
    <property type="entry name" value="SLR1116 PROTEIN"/>
    <property type="match status" value="1"/>
</dbReference>
<dbReference type="SUPFAM" id="SSF109854">
    <property type="entry name" value="DinB/YfiT-like putative metalloenzymes"/>
    <property type="match status" value="1"/>
</dbReference>
<keyword evidence="2 3" id="KW-0479">Metal-binding</keyword>
<dbReference type="AlphaFoldDB" id="A0A521CZ53"/>
<feature type="binding site" evidence="3">
    <location>
        <position position="137"/>
    </location>
    <ligand>
        <name>a divalent metal cation</name>
        <dbReference type="ChEBI" id="CHEBI:60240"/>
    </ligand>
</feature>
<keyword evidence="5" id="KW-1185">Reference proteome</keyword>
<dbReference type="PANTHER" id="PTHR37302:SF1">
    <property type="entry name" value="PROTEIN DINB"/>
    <property type="match status" value="1"/>
</dbReference>
<gene>
    <name evidence="4" type="ORF">SAMN06265173_10833</name>
</gene>
<dbReference type="InterPro" id="IPR034660">
    <property type="entry name" value="DinB/YfiT-like"/>
</dbReference>
<protein>
    <submittedName>
        <fullName evidence="4">Uncharacterized damage-inducible protein DinB (Forms a four-helix bundle)</fullName>
    </submittedName>
</protein>
<feature type="binding site" evidence="3">
    <location>
        <position position="50"/>
    </location>
    <ligand>
        <name>a divalent metal cation</name>
        <dbReference type="ChEBI" id="CHEBI:60240"/>
    </ligand>
</feature>
<accession>A0A521CZ53</accession>
<name>A0A521CZ53_9RHOB</name>
<evidence type="ECO:0000256" key="3">
    <source>
        <dbReference type="PIRSR" id="PIRSR607837-1"/>
    </source>
</evidence>
<feature type="binding site" evidence="3">
    <location>
        <position position="141"/>
    </location>
    <ligand>
        <name>a divalent metal cation</name>
        <dbReference type="ChEBI" id="CHEBI:60240"/>
    </ligand>
</feature>
<dbReference type="InterPro" id="IPR007837">
    <property type="entry name" value="DinB"/>
</dbReference>
<sequence length="171" mass="19271">MISPDYCVMMARYNAWQNKQMQAALQILPPDALTQERGAFFGSILKTVNHLLWGDRMWMARFDRGAKPNGGVSDSVICTPTLAVWGSERFRTDGRILRWAEQVRSVDLVGDLRWYSGIKQADVTMPMGLCVAHMFNHQTHHRGQVHAMLTAAGGQGWVTDLFLMPQDGPRP</sequence>
<dbReference type="RefSeq" id="WP_142492962.1">
    <property type="nucleotide sequence ID" value="NZ_FXTO01000008.1"/>
</dbReference>
<dbReference type="Gene3D" id="1.20.120.450">
    <property type="entry name" value="dinb family like domain"/>
    <property type="match status" value="1"/>
</dbReference>
<evidence type="ECO:0000256" key="2">
    <source>
        <dbReference type="ARBA" id="ARBA00022723"/>
    </source>
</evidence>
<evidence type="ECO:0000313" key="4">
    <source>
        <dbReference type="EMBL" id="SMO63960.1"/>
    </source>
</evidence>
<dbReference type="EMBL" id="FXTO01000008">
    <property type="protein sequence ID" value="SMO63960.1"/>
    <property type="molecule type" value="Genomic_DNA"/>
</dbReference>
<organism evidence="4 5">
    <name type="scientific">Thalassovita litoralis</name>
    <dbReference type="NCBI Taxonomy" id="1010611"/>
    <lineage>
        <taxon>Bacteria</taxon>
        <taxon>Pseudomonadati</taxon>
        <taxon>Pseudomonadota</taxon>
        <taxon>Alphaproteobacteria</taxon>
        <taxon>Rhodobacterales</taxon>
        <taxon>Roseobacteraceae</taxon>
        <taxon>Thalassovita</taxon>
    </lineage>
</organism>